<feature type="domain" description="Protein kinase" evidence="1">
    <location>
        <begin position="13"/>
        <end position="329"/>
    </location>
</feature>
<evidence type="ECO:0000313" key="3">
    <source>
        <dbReference type="Proteomes" id="UP000033607"/>
    </source>
</evidence>
<reference evidence="2 3" key="1">
    <citation type="submission" date="2015-06" db="EMBL/GenBank/DDBJ databases">
        <title>Draft genome assembly of filamentous brackish cyanobacterium Limnoraphis robusta strain CS-951.</title>
        <authorList>
            <person name="Willis A."/>
            <person name="Parks M."/>
            <person name="Burford M.A."/>
        </authorList>
    </citation>
    <scope>NUCLEOTIDE SEQUENCE [LARGE SCALE GENOMIC DNA]</scope>
    <source>
        <strain evidence="2 3">CS-951</strain>
    </source>
</reference>
<keyword evidence="2" id="KW-0808">Transferase</keyword>
<name>A0A0F5YK86_9CYAN</name>
<sequence>MNQAILADGSTIEYLPNVIGEGGMKLVYFSRDRSSVVCFYKDQNAALDPFRQARLEAILGRYNPTISQNGNYFKNLFCWPTAIIVKPQLGFVAPTYPKNYFFSQGNFIGKEKESTWFVKPKLRGLLPPEECGSWINYFKICIRLARTVRRLHQAGLAHSDLSNKNVLIDPSSGECVVIDIDSLVVPGLFPPDVLGTRGYIAPEVLSTIHLPLDNPQRKHPSAVTDQHALAVLLYQYLLNRHPLEGPKTHKANSAEEQERLEMGSKALFIEHPTDTSNRLKDLKIPYTRLGPYLSSLFEKAFVKGLQHPNERPGAIEWERGLIKTWDLLFPCHNNYCPSKWFILHDVSRIECPFCGAKPKSKIPIFTFRKETRSGQWTLDGQLVIYPNISLFKWHAFDNVFPGEEADRTPQAYCVFHEGQWLLINQNLTSLTSPKGSLVTPSRAILLEDGVQFRLSQEPHGRLVQVQMIKA</sequence>
<dbReference type="SMART" id="SM00220">
    <property type="entry name" value="S_TKc"/>
    <property type="match status" value="1"/>
</dbReference>
<accession>A0A0F5YK86</accession>
<dbReference type="SUPFAM" id="SSF56112">
    <property type="entry name" value="Protein kinase-like (PK-like)"/>
    <property type="match status" value="1"/>
</dbReference>
<dbReference type="GO" id="GO:0005524">
    <property type="term" value="F:ATP binding"/>
    <property type="evidence" value="ECO:0007669"/>
    <property type="project" value="InterPro"/>
</dbReference>
<protein>
    <submittedName>
        <fullName evidence="2">Serine/threonine protein kinase</fullName>
    </submittedName>
</protein>
<dbReference type="PROSITE" id="PS50011">
    <property type="entry name" value="PROTEIN_KINASE_DOM"/>
    <property type="match status" value="1"/>
</dbReference>
<organism evidence="2 3">
    <name type="scientific">Limnoraphis robusta CS-951</name>
    <dbReference type="NCBI Taxonomy" id="1637645"/>
    <lineage>
        <taxon>Bacteria</taxon>
        <taxon>Bacillati</taxon>
        <taxon>Cyanobacteriota</taxon>
        <taxon>Cyanophyceae</taxon>
        <taxon>Oscillatoriophycideae</taxon>
        <taxon>Oscillatoriales</taxon>
        <taxon>Sirenicapillariaceae</taxon>
        <taxon>Limnoraphis</taxon>
    </lineage>
</organism>
<gene>
    <name evidence="2" type="ORF">WN50_04895</name>
</gene>
<evidence type="ECO:0000259" key="1">
    <source>
        <dbReference type="PROSITE" id="PS50011"/>
    </source>
</evidence>
<dbReference type="AlphaFoldDB" id="A0A0F5YK86"/>
<evidence type="ECO:0000313" key="2">
    <source>
        <dbReference type="EMBL" id="KKD39173.1"/>
    </source>
</evidence>
<dbReference type="InterPro" id="IPR011009">
    <property type="entry name" value="Kinase-like_dom_sf"/>
</dbReference>
<dbReference type="GO" id="GO:0004674">
    <property type="term" value="F:protein serine/threonine kinase activity"/>
    <property type="evidence" value="ECO:0007669"/>
    <property type="project" value="UniProtKB-KW"/>
</dbReference>
<dbReference type="PATRIC" id="fig|1637645.4.peg.1779"/>
<comment type="caution">
    <text evidence="2">The sequence shown here is derived from an EMBL/GenBank/DDBJ whole genome shotgun (WGS) entry which is preliminary data.</text>
</comment>
<dbReference type="Pfam" id="PF00069">
    <property type="entry name" value="Pkinase"/>
    <property type="match status" value="1"/>
</dbReference>
<dbReference type="RefSeq" id="WP_046277388.1">
    <property type="nucleotide sequence ID" value="NZ_LATL02000088.1"/>
</dbReference>
<dbReference type="EMBL" id="LATL02000088">
    <property type="protein sequence ID" value="KKD39173.1"/>
    <property type="molecule type" value="Genomic_DNA"/>
</dbReference>
<dbReference type="OrthoDB" id="583109at2"/>
<dbReference type="Proteomes" id="UP000033607">
    <property type="component" value="Unassembled WGS sequence"/>
</dbReference>
<dbReference type="InterPro" id="IPR000719">
    <property type="entry name" value="Prot_kinase_dom"/>
</dbReference>
<keyword evidence="2" id="KW-0723">Serine/threonine-protein kinase</keyword>
<keyword evidence="2" id="KW-0418">Kinase</keyword>
<proteinExistence type="predicted"/>
<dbReference type="Gene3D" id="1.10.510.10">
    <property type="entry name" value="Transferase(Phosphotransferase) domain 1"/>
    <property type="match status" value="1"/>
</dbReference>